<dbReference type="AlphaFoldDB" id="A0AAD7WEH5"/>
<accession>A0AAD7WEH5</accession>
<name>A0AAD7WEH5_9TELE</name>
<evidence type="ECO:0000313" key="3">
    <source>
        <dbReference type="Proteomes" id="UP001221898"/>
    </source>
</evidence>
<dbReference type="Proteomes" id="UP001221898">
    <property type="component" value="Unassembled WGS sequence"/>
</dbReference>
<feature type="region of interest" description="Disordered" evidence="1">
    <location>
        <begin position="98"/>
        <end position="127"/>
    </location>
</feature>
<keyword evidence="3" id="KW-1185">Reference proteome</keyword>
<gene>
    <name evidence="2" type="ORF">AAFF_G00049110</name>
</gene>
<evidence type="ECO:0000313" key="2">
    <source>
        <dbReference type="EMBL" id="KAJ8394106.1"/>
    </source>
</evidence>
<protein>
    <submittedName>
        <fullName evidence="2">Uncharacterized protein</fullName>
    </submittedName>
</protein>
<dbReference type="EMBL" id="JAINUG010000129">
    <property type="protein sequence ID" value="KAJ8394106.1"/>
    <property type="molecule type" value="Genomic_DNA"/>
</dbReference>
<feature type="compositionally biased region" description="Basic residues" evidence="1">
    <location>
        <begin position="44"/>
        <end position="53"/>
    </location>
</feature>
<sequence length="127" mass="14261">MDVLIGETARQALGARLALPPPSCSRTDADAQPPRPAPRERRVTPRTKRRRHSRLLIPAYPRAAQIEPALRLHPANSFAMQQPSNEYKSRRTAELRVGLFPPPFPRRRGASGPLRGTREPGYLLLDQ</sequence>
<comment type="caution">
    <text evidence="2">The sequence shown here is derived from an EMBL/GenBank/DDBJ whole genome shotgun (WGS) entry which is preliminary data.</text>
</comment>
<feature type="region of interest" description="Disordered" evidence="1">
    <location>
        <begin position="14"/>
        <end position="53"/>
    </location>
</feature>
<evidence type="ECO:0000256" key="1">
    <source>
        <dbReference type="SAM" id="MobiDB-lite"/>
    </source>
</evidence>
<proteinExistence type="predicted"/>
<reference evidence="2" key="1">
    <citation type="journal article" date="2023" name="Science">
        <title>Genome structures resolve the early diversification of teleost fishes.</title>
        <authorList>
            <person name="Parey E."/>
            <person name="Louis A."/>
            <person name="Montfort J."/>
            <person name="Bouchez O."/>
            <person name="Roques C."/>
            <person name="Iampietro C."/>
            <person name="Lluch J."/>
            <person name="Castinel A."/>
            <person name="Donnadieu C."/>
            <person name="Desvignes T."/>
            <person name="Floi Bucao C."/>
            <person name="Jouanno E."/>
            <person name="Wen M."/>
            <person name="Mejri S."/>
            <person name="Dirks R."/>
            <person name="Jansen H."/>
            <person name="Henkel C."/>
            <person name="Chen W.J."/>
            <person name="Zahm M."/>
            <person name="Cabau C."/>
            <person name="Klopp C."/>
            <person name="Thompson A.W."/>
            <person name="Robinson-Rechavi M."/>
            <person name="Braasch I."/>
            <person name="Lecointre G."/>
            <person name="Bobe J."/>
            <person name="Postlethwait J.H."/>
            <person name="Berthelot C."/>
            <person name="Roest Crollius H."/>
            <person name="Guiguen Y."/>
        </authorList>
    </citation>
    <scope>NUCLEOTIDE SEQUENCE</scope>
    <source>
        <strain evidence="2">NC1722</strain>
    </source>
</reference>
<organism evidence="2 3">
    <name type="scientific">Aldrovandia affinis</name>
    <dbReference type="NCBI Taxonomy" id="143900"/>
    <lineage>
        <taxon>Eukaryota</taxon>
        <taxon>Metazoa</taxon>
        <taxon>Chordata</taxon>
        <taxon>Craniata</taxon>
        <taxon>Vertebrata</taxon>
        <taxon>Euteleostomi</taxon>
        <taxon>Actinopterygii</taxon>
        <taxon>Neopterygii</taxon>
        <taxon>Teleostei</taxon>
        <taxon>Notacanthiformes</taxon>
        <taxon>Halosauridae</taxon>
        <taxon>Aldrovandia</taxon>
    </lineage>
</organism>